<dbReference type="InterPro" id="IPR010131">
    <property type="entry name" value="MdtP/NodT-like"/>
</dbReference>
<dbReference type="Gene3D" id="1.20.1600.10">
    <property type="entry name" value="Outer membrane efflux proteins (OEP)"/>
    <property type="match status" value="1"/>
</dbReference>
<sequence>MVLSLRPPNNDLTCTKYITATAIHPDIIRAQVELAILEDILRSLEQLREPTVAKLNSVLNRPIDAELAWPKKEQPREVRLDRQYIVQALKRANPELAEFSWEIQAAKSRLKLAKKKFYPDIGVGLDWIQTDGAVSPGLIRGSGKDPVILMFSMNIPLWRDNYKAAERQAKANVRKIQGQRIDIENKILSRVFEVLYDIEDSQRKTHLYGDFLVSKAEELVQASETAYKAGTIDFLS</sequence>
<name>X1PF15_9ZZZZ</name>
<comment type="caution">
    <text evidence="1">The sequence shown here is derived from an EMBL/GenBank/DDBJ whole genome shotgun (WGS) entry which is preliminary data.</text>
</comment>
<dbReference type="InterPro" id="IPR003423">
    <property type="entry name" value="OMP_efflux"/>
</dbReference>
<evidence type="ECO:0008006" key="2">
    <source>
        <dbReference type="Google" id="ProtNLM"/>
    </source>
</evidence>
<accession>X1PF15</accession>
<dbReference type="PANTHER" id="PTHR30203:SF24">
    <property type="entry name" value="BLR4935 PROTEIN"/>
    <property type="match status" value="1"/>
</dbReference>
<dbReference type="EMBL" id="BARV01029095">
    <property type="protein sequence ID" value="GAI41066.1"/>
    <property type="molecule type" value="Genomic_DNA"/>
</dbReference>
<dbReference type="AlphaFoldDB" id="X1PF15"/>
<dbReference type="PANTHER" id="PTHR30203">
    <property type="entry name" value="OUTER MEMBRANE CATION EFFLUX PROTEIN"/>
    <property type="match status" value="1"/>
</dbReference>
<protein>
    <recommendedName>
        <fullName evidence="2">Outer membrane efflux protein</fullName>
    </recommendedName>
</protein>
<dbReference type="SUPFAM" id="SSF56954">
    <property type="entry name" value="Outer membrane efflux proteins (OEP)"/>
    <property type="match status" value="1"/>
</dbReference>
<proteinExistence type="predicted"/>
<gene>
    <name evidence="1" type="ORF">S06H3_46456</name>
</gene>
<organism evidence="1">
    <name type="scientific">marine sediment metagenome</name>
    <dbReference type="NCBI Taxonomy" id="412755"/>
    <lineage>
        <taxon>unclassified sequences</taxon>
        <taxon>metagenomes</taxon>
        <taxon>ecological metagenomes</taxon>
    </lineage>
</organism>
<feature type="non-terminal residue" evidence="1">
    <location>
        <position position="236"/>
    </location>
</feature>
<dbReference type="GO" id="GO:0015562">
    <property type="term" value="F:efflux transmembrane transporter activity"/>
    <property type="evidence" value="ECO:0007669"/>
    <property type="project" value="InterPro"/>
</dbReference>
<reference evidence="1" key="1">
    <citation type="journal article" date="2014" name="Front. Microbiol.">
        <title>High frequency of phylogenetically diverse reductive dehalogenase-homologous genes in deep subseafloor sedimentary metagenomes.</title>
        <authorList>
            <person name="Kawai M."/>
            <person name="Futagami T."/>
            <person name="Toyoda A."/>
            <person name="Takaki Y."/>
            <person name="Nishi S."/>
            <person name="Hori S."/>
            <person name="Arai W."/>
            <person name="Tsubouchi T."/>
            <person name="Morono Y."/>
            <person name="Uchiyama I."/>
            <person name="Ito T."/>
            <person name="Fujiyama A."/>
            <person name="Inagaki F."/>
            <person name="Takami H."/>
        </authorList>
    </citation>
    <scope>NUCLEOTIDE SEQUENCE</scope>
    <source>
        <strain evidence="1">Expedition CK06-06</strain>
    </source>
</reference>
<dbReference type="Pfam" id="PF02321">
    <property type="entry name" value="OEP"/>
    <property type="match status" value="1"/>
</dbReference>
<evidence type="ECO:0000313" key="1">
    <source>
        <dbReference type="EMBL" id="GAI41066.1"/>
    </source>
</evidence>